<reference evidence="2 3" key="1">
    <citation type="submission" date="2024-10" db="EMBL/GenBank/DDBJ databases">
        <title>The Natural Products Discovery Center: Release of the First 8490 Sequenced Strains for Exploring Actinobacteria Biosynthetic Diversity.</title>
        <authorList>
            <person name="Kalkreuter E."/>
            <person name="Kautsar S.A."/>
            <person name="Yang D."/>
            <person name="Bader C.D."/>
            <person name="Teijaro C.N."/>
            <person name="Fluegel L."/>
            <person name="Davis C.M."/>
            <person name="Simpson J.R."/>
            <person name="Lauterbach L."/>
            <person name="Steele A.D."/>
            <person name="Gui C."/>
            <person name="Meng S."/>
            <person name="Li G."/>
            <person name="Viehrig K."/>
            <person name="Ye F."/>
            <person name="Su P."/>
            <person name="Kiefer A.F."/>
            <person name="Nichols A."/>
            <person name="Cepeda A.J."/>
            <person name="Yan W."/>
            <person name="Fan B."/>
            <person name="Jiang Y."/>
            <person name="Adhikari A."/>
            <person name="Zheng C.-J."/>
            <person name="Schuster L."/>
            <person name="Cowan T.M."/>
            <person name="Smanski M.J."/>
            <person name="Chevrette M.G."/>
            <person name="De Carvalho L.P.S."/>
            <person name="Shen B."/>
        </authorList>
    </citation>
    <scope>NUCLEOTIDE SEQUENCE [LARGE SCALE GENOMIC DNA]</scope>
    <source>
        <strain evidence="2 3">NPDC002173</strain>
    </source>
</reference>
<name>A0ABW6SK46_9ACTN</name>
<organism evidence="2 3">
    <name type="scientific">Microtetraspora malaysiensis</name>
    <dbReference type="NCBI Taxonomy" id="161358"/>
    <lineage>
        <taxon>Bacteria</taxon>
        <taxon>Bacillati</taxon>
        <taxon>Actinomycetota</taxon>
        <taxon>Actinomycetes</taxon>
        <taxon>Streptosporangiales</taxon>
        <taxon>Streptosporangiaceae</taxon>
        <taxon>Microtetraspora</taxon>
    </lineage>
</organism>
<proteinExistence type="predicted"/>
<accession>A0ABW6SK46</accession>
<dbReference type="Proteomes" id="UP001602013">
    <property type="component" value="Unassembled WGS sequence"/>
</dbReference>
<dbReference type="RefSeq" id="WP_387408654.1">
    <property type="nucleotide sequence ID" value="NZ_JBIASD010000002.1"/>
</dbReference>
<evidence type="ECO:0000313" key="3">
    <source>
        <dbReference type="Proteomes" id="UP001602013"/>
    </source>
</evidence>
<comment type="caution">
    <text evidence="2">The sequence shown here is derived from an EMBL/GenBank/DDBJ whole genome shotgun (WGS) entry which is preliminary data.</text>
</comment>
<feature type="region of interest" description="Disordered" evidence="1">
    <location>
        <begin position="210"/>
        <end position="237"/>
    </location>
</feature>
<dbReference type="EMBL" id="JBIASD010000002">
    <property type="protein sequence ID" value="MFF3664562.1"/>
    <property type="molecule type" value="Genomic_DNA"/>
</dbReference>
<sequence length="265" mass="29696">MIPDMTGSHPLPPYRGLLAVDLVRYRDNRDRLLPELSALIPEVLDRAFSRCGLDYIWKDRRFPDLPGDGYVFGTPTEHLPYLIHPFLDALQNVLWELSPMLRARDRAWSMRMRVGINVGPAPDQGDPLRDRKGTATVETFRLLDSDELRDTMAGTEPDVTLVGAILSERVFQDVVTGGHTAIHDSEFRHVVAEVPKKEFARHAWIYVPRPSFRDGAPGPEHRTEKKAAGGPQEQDTTGTTAIYHDRVGQAFHGGTFNGGITFTES</sequence>
<gene>
    <name evidence="2" type="ORF">ACFYXI_03125</name>
</gene>
<protein>
    <recommendedName>
        <fullName evidence="4">Guanylate cyclase domain-containing protein</fullName>
    </recommendedName>
</protein>
<evidence type="ECO:0000313" key="2">
    <source>
        <dbReference type="EMBL" id="MFF3664562.1"/>
    </source>
</evidence>
<evidence type="ECO:0008006" key="4">
    <source>
        <dbReference type="Google" id="ProtNLM"/>
    </source>
</evidence>
<evidence type="ECO:0000256" key="1">
    <source>
        <dbReference type="SAM" id="MobiDB-lite"/>
    </source>
</evidence>
<keyword evidence="3" id="KW-1185">Reference proteome</keyword>